<name>A0A8H1LA27_9ACTN</name>
<evidence type="ECO:0000313" key="2">
    <source>
        <dbReference type="EMBL" id="TGG77675.1"/>
    </source>
</evidence>
<feature type="region of interest" description="Disordered" evidence="1">
    <location>
        <begin position="1"/>
        <end position="39"/>
    </location>
</feature>
<proteinExistence type="predicted"/>
<gene>
    <name evidence="2" type="ORF">D8771_26740</name>
</gene>
<dbReference type="AlphaFoldDB" id="A0A8H1LA27"/>
<feature type="compositionally biased region" description="Basic and acidic residues" evidence="1">
    <location>
        <begin position="8"/>
        <end position="26"/>
    </location>
</feature>
<feature type="compositionally biased region" description="Basic residues" evidence="1">
    <location>
        <begin position="27"/>
        <end position="36"/>
    </location>
</feature>
<accession>A0A8H1LA27</accession>
<dbReference type="EMBL" id="RCIY01000090">
    <property type="protein sequence ID" value="TGG77675.1"/>
    <property type="molecule type" value="Genomic_DNA"/>
</dbReference>
<organism evidence="2 3">
    <name type="scientific">Streptomyces albus</name>
    <dbReference type="NCBI Taxonomy" id="1888"/>
    <lineage>
        <taxon>Bacteria</taxon>
        <taxon>Bacillati</taxon>
        <taxon>Actinomycetota</taxon>
        <taxon>Actinomycetes</taxon>
        <taxon>Kitasatosporales</taxon>
        <taxon>Streptomycetaceae</taxon>
        <taxon>Streptomyces</taxon>
    </lineage>
</organism>
<reference evidence="2 3" key="1">
    <citation type="submission" date="2018-10" db="EMBL/GenBank/DDBJ databases">
        <title>Isolation of pseudouridimycin from Streptomyces albus DSM 40763.</title>
        <authorList>
            <person name="Rosenqvist P."/>
            <person name="Metsae-Ketelae M."/>
            <person name="Virta P."/>
        </authorList>
    </citation>
    <scope>NUCLEOTIDE SEQUENCE [LARGE SCALE GENOMIC DNA]</scope>
    <source>
        <strain evidence="2 3">DSM 40763</strain>
    </source>
</reference>
<sequence length="82" mass="8524">MGQPGYEGVERTPQGEHGDGDVDEKHRNSRGGRRPGVRPADVLGALALAVGVVLDLGSWRSYLAESGPQEDAPMTADAALGV</sequence>
<dbReference type="Proteomes" id="UP000298111">
    <property type="component" value="Unassembled WGS sequence"/>
</dbReference>
<evidence type="ECO:0000256" key="1">
    <source>
        <dbReference type="SAM" id="MobiDB-lite"/>
    </source>
</evidence>
<protein>
    <submittedName>
        <fullName evidence="2">Uncharacterized protein</fullName>
    </submittedName>
</protein>
<comment type="caution">
    <text evidence="2">The sequence shown here is derived from an EMBL/GenBank/DDBJ whole genome shotgun (WGS) entry which is preliminary data.</text>
</comment>
<evidence type="ECO:0000313" key="3">
    <source>
        <dbReference type="Proteomes" id="UP000298111"/>
    </source>
</evidence>